<protein>
    <submittedName>
        <fullName evidence="1">Uncharacterized protein</fullName>
    </submittedName>
</protein>
<reference evidence="1" key="1">
    <citation type="submission" date="2022-12" db="EMBL/GenBank/DDBJ databases">
        <title>Polyphasic identification of a Novel Hot-Spring Cyanobacterium Ocullathermofonsia sinensis gen nov. sp. nov. and Genomic Insights on its Adaptations to the Thermal Habitat.</title>
        <authorList>
            <person name="Daroch M."/>
            <person name="Tang J."/>
            <person name="Jiang Y."/>
        </authorList>
    </citation>
    <scope>NUCLEOTIDE SEQUENCE</scope>
    <source>
        <strain evidence="1">PKUAC-SCTA174</strain>
    </source>
</reference>
<dbReference type="AlphaFoldDB" id="A0A9E8ZBV9"/>
<accession>A0A9E8ZBV9</accession>
<gene>
    <name evidence="1" type="ORF">OXH18_24560</name>
</gene>
<name>A0A9E8ZBV9_9CYAN</name>
<evidence type="ECO:0000313" key="2">
    <source>
        <dbReference type="Proteomes" id="UP001163152"/>
    </source>
</evidence>
<dbReference type="RefSeq" id="WP_268610175.1">
    <property type="nucleotide sequence ID" value="NZ_CP113797.1"/>
</dbReference>
<dbReference type="EMBL" id="CP113797">
    <property type="protein sequence ID" value="WAL60298.1"/>
    <property type="molecule type" value="Genomic_DNA"/>
</dbReference>
<sequence>MATQFSLQRSQLGMVLQQRYCSQRLAFHLYCALANRETLKSRQEILLMLARNAERSAAADAIRLLRLNLPVPDEPASSDSLWRRFLLFCGFRVTMLWLKWQEKRVTRRCLQLISVDH</sequence>
<keyword evidence="2" id="KW-1185">Reference proteome</keyword>
<dbReference type="KEGG" id="tsin:OXH18_24560"/>
<evidence type="ECO:0000313" key="1">
    <source>
        <dbReference type="EMBL" id="WAL60298.1"/>
    </source>
</evidence>
<organism evidence="1 2">
    <name type="scientific">Thermocoleostomius sinensis A174</name>
    <dbReference type="NCBI Taxonomy" id="2016057"/>
    <lineage>
        <taxon>Bacteria</taxon>
        <taxon>Bacillati</taxon>
        <taxon>Cyanobacteriota</taxon>
        <taxon>Cyanophyceae</taxon>
        <taxon>Oculatellales</taxon>
        <taxon>Oculatellaceae</taxon>
        <taxon>Thermocoleostomius</taxon>
    </lineage>
</organism>
<proteinExistence type="predicted"/>
<dbReference type="Proteomes" id="UP001163152">
    <property type="component" value="Chromosome"/>
</dbReference>